<keyword evidence="5 12" id="KW-0436">Ligase</keyword>
<dbReference type="Pfam" id="PF02769">
    <property type="entry name" value="AIRS_C"/>
    <property type="match status" value="1"/>
</dbReference>
<proteinExistence type="inferred from homology"/>
<evidence type="ECO:0000256" key="9">
    <source>
        <dbReference type="ARBA" id="ARBA00032931"/>
    </source>
</evidence>
<evidence type="ECO:0000313" key="15">
    <source>
        <dbReference type="EMBL" id="MBP2033435.1"/>
    </source>
</evidence>
<keyword evidence="12" id="KW-0963">Cytoplasm</keyword>
<dbReference type="SUPFAM" id="SSF55326">
    <property type="entry name" value="PurM N-terminal domain-like"/>
    <property type="match status" value="1"/>
</dbReference>
<evidence type="ECO:0000256" key="10">
    <source>
        <dbReference type="ARBA" id="ARBA00033093"/>
    </source>
</evidence>
<sequence length="331" mass="35792">MATYKDSGVNIEEGYKSVKLMKEYSSSTFIPGVLNGLGSFAGMFELGKYKNPVLVSGTDGVGTKLKVAFHAKKYDTVGIDCVAMCVNDILCHGAKPIFFLDYLACGKLESEVAADLVKGVSDGCKQSGCALIGGETAEMPGFYKDGEYDMAGFAVGVIDKEDIIDGSSIQDGDKLIGIASSGVHSNGYSLVRKLITDLDADFNGKTFAEELLTPTKIYVKPVLELLRNFHIKGMAHITGGGFFENIPRMFKGDFTSVIDKNSYPVPEIFKHMISLGVPEIEMYNTYNMGIGFVLCVAPQDVGRILNKLSELGEKAYLIGAVERGEKKVCLK</sequence>
<evidence type="ECO:0000256" key="11">
    <source>
        <dbReference type="ARBA" id="ARBA00049057"/>
    </source>
</evidence>
<keyword evidence="12" id="KW-0658">Purine biosynthesis</keyword>
<evidence type="ECO:0000256" key="3">
    <source>
        <dbReference type="ARBA" id="ARBA00013047"/>
    </source>
</evidence>
<feature type="domain" description="PurM-like N-terminal" evidence="13">
    <location>
        <begin position="53"/>
        <end position="158"/>
    </location>
</feature>
<dbReference type="InterPro" id="IPR016188">
    <property type="entry name" value="PurM-like_N"/>
</dbReference>
<evidence type="ECO:0000313" key="16">
    <source>
        <dbReference type="Proteomes" id="UP001519307"/>
    </source>
</evidence>
<dbReference type="InterPro" id="IPR036676">
    <property type="entry name" value="PurM-like_C_sf"/>
</dbReference>
<evidence type="ECO:0000256" key="2">
    <source>
        <dbReference type="ARBA" id="ARBA00010280"/>
    </source>
</evidence>
<comment type="similarity">
    <text evidence="2 12">Belongs to the AIR synthase family.</text>
</comment>
<dbReference type="CDD" id="cd02196">
    <property type="entry name" value="PurM"/>
    <property type="match status" value="1"/>
</dbReference>
<evidence type="ECO:0000256" key="7">
    <source>
        <dbReference type="ARBA" id="ARBA00022840"/>
    </source>
</evidence>
<dbReference type="Pfam" id="PF00586">
    <property type="entry name" value="AIRS"/>
    <property type="match status" value="1"/>
</dbReference>
<dbReference type="NCBIfam" id="TIGR00878">
    <property type="entry name" value="purM"/>
    <property type="match status" value="1"/>
</dbReference>
<dbReference type="Proteomes" id="UP001519307">
    <property type="component" value="Unassembled WGS sequence"/>
</dbReference>
<evidence type="ECO:0000256" key="8">
    <source>
        <dbReference type="ARBA" id="ARBA00031908"/>
    </source>
</evidence>
<keyword evidence="7 12" id="KW-0067">ATP-binding</keyword>
<evidence type="ECO:0000259" key="14">
    <source>
        <dbReference type="Pfam" id="PF02769"/>
    </source>
</evidence>
<dbReference type="GO" id="GO:0004641">
    <property type="term" value="F:phosphoribosylformylglycinamidine cyclo-ligase activity"/>
    <property type="evidence" value="ECO:0007669"/>
    <property type="project" value="UniProtKB-EC"/>
</dbReference>
<feature type="domain" description="PurM-like C-terminal" evidence="14">
    <location>
        <begin position="170"/>
        <end position="326"/>
    </location>
</feature>
<dbReference type="InterPro" id="IPR010918">
    <property type="entry name" value="PurM-like_C_dom"/>
</dbReference>
<evidence type="ECO:0000259" key="13">
    <source>
        <dbReference type="Pfam" id="PF00586"/>
    </source>
</evidence>
<evidence type="ECO:0000256" key="4">
    <source>
        <dbReference type="ARBA" id="ARBA00020367"/>
    </source>
</evidence>
<organism evidence="15 16">
    <name type="scientific">Clostridium algifaecis</name>
    <dbReference type="NCBI Taxonomy" id="1472040"/>
    <lineage>
        <taxon>Bacteria</taxon>
        <taxon>Bacillati</taxon>
        <taxon>Bacillota</taxon>
        <taxon>Clostridia</taxon>
        <taxon>Eubacteriales</taxon>
        <taxon>Clostridiaceae</taxon>
        <taxon>Clostridium</taxon>
    </lineage>
</organism>
<accession>A0ABS4KTR0</accession>
<dbReference type="InterPro" id="IPR036921">
    <property type="entry name" value="PurM-like_N_sf"/>
</dbReference>
<evidence type="ECO:0000256" key="5">
    <source>
        <dbReference type="ARBA" id="ARBA00022598"/>
    </source>
</evidence>
<keyword evidence="16" id="KW-1185">Reference proteome</keyword>
<dbReference type="EMBL" id="JAGGLM010000014">
    <property type="protein sequence ID" value="MBP2033435.1"/>
    <property type="molecule type" value="Genomic_DNA"/>
</dbReference>
<dbReference type="RefSeq" id="WP_209702577.1">
    <property type="nucleotide sequence ID" value="NZ_JAGGLM010000014.1"/>
</dbReference>
<dbReference type="EC" id="6.3.3.1" evidence="3 12"/>
<comment type="caution">
    <text evidence="15">The sequence shown here is derived from an EMBL/GenBank/DDBJ whole genome shotgun (WGS) entry which is preliminary data.</text>
</comment>
<dbReference type="SUPFAM" id="SSF56042">
    <property type="entry name" value="PurM C-terminal domain-like"/>
    <property type="match status" value="1"/>
</dbReference>
<dbReference type="Gene3D" id="3.90.650.10">
    <property type="entry name" value="PurM-like C-terminal domain"/>
    <property type="match status" value="1"/>
</dbReference>
<evidence type="ECO:0000256" key="1">
    <source>
        <dbReference type="ARBA" id="ARBA00004686"/>
    </source>
</evidence>
<dbReference type="InterPro" id="IPR004733">
    <property type="entry name" value="PurM_cligase"/>
</dbReference>
<reference evidence="15 16" key="1">
    <citation type="submission" date="2021-03" db="EMBL/GenBank/DDBJ databases">
        <title>Genomic Encyclopedia of Type Strains, Phase IV (KMG-IV): sequencing the most valuable type-strain genomes for metagenomic binning, comparative biology and taxonomic classification.</title>
        <authorList>
            <person name="Goeker M."/>
        </authorList>
    </citation>
    <scope>NUCLEOTIDE SEQUENCE [LARGE SCALE GENOMIC DNA]</scope>
    <source>
        <strain evidence="15 16">DSM 28783</strain>
    </source>
</reference>
<dbReference type="PANTHER" id="PTHR10520:SF12">
    <property type="entry name" value="TRIFUNCTIONAL PURINE BIOSYNTHETIC PROTEIN ADENOSINE-3"/>
    <property type="match status" value="1"/>
</dbReference>
<dbReference type="Gene3D" id="3.30.1330.10">
    <property type="entry name" value="PurM-like, N-terminal domain"/>
    <property type="match status" value="1"/>
</dbReference>
<comment type="subcellular location">
    <subcellularLocation>
        <location evidence="12">Cytoplasm</location>
    </subcellularLocation>
</comment>
<evidence type="ECO:0000256" key="12">
    <source>
        <dbReference type="HAMAP-Rule" id="MF_00741"/>
    </source>
</evidence>
<name>A0ABS4KTR0_9CLOT</name>
<gene>
    <name evidence="12" type="primary">purM</name>
    <name evidence="15" type="ORF">J2Z42_002138</name>
</gene>
<comment type="catalytic activity">
    <reaction evidence="11 12">
        <text>2-formamido-N(1)-(5-O-phospho-beta-D-ribosyl)acetamidine + ATP = 5-amino-1-(5-phospho-beta-D-ribosyl)imidazole + ADP + phosphate + H(+)</text>
        <dbReference type="Rhea" id="RHEA:23032"/>
        <dbReference type="ChEBI" id="CHEBI:15378"/>
        <dbReference type="ChEBI" id="CHEBI:30616"/>
        <dbReference type="ChEBI" id="CHEBI:43474"/>
        <dbReference type="ChEBI" id="CHEBI:137981"/>
        <dbReference type="ChEBI" id="CHEBI:147287"/>
        <dbReference type="ChEBI" id="CHEBI:456216"/>
        <dbReference type="EC" id="6.3.3.1"/>
    </reaction>
</comment>
<dbReference type="PANTHER" id="PTHR10520">
    <property type="entry name" value="TRIFUNCTIONAL PURINE BIOSYNTHETIC PROTEIN ADENOSINE-3-RELATED"/>
    <property type="match status" value="1"/>
</dbReference>
<protein>
    <recommendedName>
        <fullName evidence="4 12">Phosphoribosylformylglycinamidine cyclo-ligase</fullName>
        <ecNumber evidence="3 12">6.3.3.1</ecNumber>
    </recommendedName>
    <alternativeName>
        <fullName evidence="9 12">AIR synthase</fullName>
    </alternativeName>
    <alternativeName>
        <fullName evidence="10 12">AIRS</fullName>
    </alternativeName>
    <alternativeName>
        <fullName evidence="8 12">Phosphoribosyl-aminoimidazole synthetase</fullName>
    </alternativeName>
</protein>
<comment type="pathway">
    <text evidence="1 12">Purine metabolism; IMP biosynthesis via de novo pathway; 5-amino-1-(5-phospho-D-ribosyl)imidazole from N(2)-formyl-N(1)-(5-phospho-D-ribosyl)glycinamide: step 2/2.</text>
</comment>
<keyword evidence="6 12" id="KW-0547">Nucleotide-binding</keyword>
<dbReference type="HAMAP" id="MF_00741">
    <property type="entry name" value="AIRS"/>
    <property type="match status" value="1"/>
</dbReference>
<evidence type="ECO:0000256" key="6">
    <source>
        <dbReference type="ARBA" id="ARBA00022741"/>
    </source>
</evidence>